<dbReference type="Proteomes" id="UP001527202">
    <property type="component" value="Unassembled WGS sequence"/>
</dbReference>
<dbReference type="PANTHER" id="PTHR20883">
    <property type="entry name" value="PHYTANOYL-COA DIOXYGENASE DOMAIN CONTAINING 1"/>
    <property type="match status" value="1"/>
</dbReference>
<dbReference type="SUPFAM" id="SSF51197">
    <property type="entry name" value="Clavaminate synthase-like"/>
    <property type="match status" value="1"/>
</dbReference>
<dbReference type="EMBL" id="JAMDMJ010000008">
    <property type="protein sequence ID" value="MCY9595583.1"/>
    <property type="molecule type" value="Genomic_DNA"/>
</dbReference>
<keyword evidence="4" id="KW-1185">Reference proteome</keyword>
<gene>
    <name evidence="1" type="ORF">M5X16_07355</name>
    <name evidence="2" type="ORF">PC41400_06580</name>
</gene>
<dbReference type="KEGG" id="pchi:PC41400_06580"/>
<dbReference type="AlphaFoldDB" id="A0A410WSI4"/>
<sequence>MSKEIMTGEMMEHYREKGFAVIPGVFSPDEAEEVKRALKEVWTRGIRSRTILQSLVFPLESLFPPLRNVHGSHEALRRFSLDSRAFGTAARLLGENALLVGTTGFYKCPGAKQLPLHQDNYDIGAEPAAGCAFWVSLDGASPENGGLRMVPGSHRLGLLKPRAPGSRSTYGQSVPVPDRHTEVDLTTKPGDVVVFNGYTVHGSHANRTRYGFRNSLVMHFVGESVRSLFVQNRELLNSAGDNIFRPVNKSHSVKRLFLKKDSN</sequence>
<dbReference type="Proteomes" id="UP000288943">
    <property type="component" value="Chromosome"/>
</dbReference>
<dbReference type="InterPro" id="IPR008775">
    <property type="entry name" value="Phytyl_CoA_dOase-like"/>
</dbReference>
<dbReference type="PANTHER" id="PTHR20883:SF48">
    <property type="entry name" value="ECTOINE DIOXYGENASE"/>
    <property type="match status" value="1"/>
</dbReference>
<evidence type="ECO:0000313" key="4">
    <source>
        <dbReference type="Proteomes" id="UP001527202"/>
    </source>
</evidence>
<keyword evidence="2" id="KW-0223">Dioxygenase</keyword>
<evidence type="ECO:0000313" key="3">
    <source>
        <dbReference type="Proteomes" id="UP000288943"/>
    </source>
</evidence>
<dbReference type="OrthoDB" id="9791262at2"/>
<evidence type="ECO:0000313" key="2">
    <source>
        <dbReference type="EMBL" id="QAV17345.1"/>
    </source>
</evidence>
<dbReference type="Gene3D" id="2.60.120.620">
    <property type="entry name" value="q2cbj1_9rhob like domain"/>
    <property type="match status" value="1"/>
</dbReference>
<proteinExistence type="predicted"/>
<organism evidence="2 3">
    <name type="scientific">Paenibacillus chitinolyticus</name>
    <dbReference type="NCBI Taxonomy" id="79263"/>
    <lineage>
        <taxon>Bacteria</taxon>
        <taxon>Bacillati</taxon>
        <taxon>Bacillota</taxon>
        <taxon>Bacilli</taxon>
        <taxon>Bacillales</taxon>
        <taxon>Paenibacillaceae</taxon>
        <taxon>Paenibacillus</taxon>
    </lineage>
</organism>
<dbReference type="GO" id="GO:0005506">
    <property type="term" value="F:iron ion binding"/>
    <property type="evidence" value="ECO:0007669"/>
    <property type="project" value="UniProtKB-ARBA"/>
</dbReference>
<dbReference type="GeneID" id="95374484"/>
<dbReference type="GO" id="GO:0016706">
    <property type="term" value="F:2-oxoglutarate-dependent dioxygenase activity"/>
    <property type="evidence" value="ECO:0007669"/>
    <property type="project" value="UniProtKB-ARBA"/>
</dbReference>
<reference evidence="2 3" key="1">
    <citation type="submission" date="2018-01" db="EMBL/GenBank/DDBJ databases">
        <title>The whole genome sequencing and assembly of Paenibacillus chitinolyticus KCCM 41400 strain.</title>
        <authorList>
            <person name="Kim J.-Y."/>
            <person name="Park M.-K."/>
            <person name="Lee Y.-J."/>
            <person name="Yi H."/>
            <person name="Bahn Y.-S."/>
            <person name="Kim J.F."/>
            <person name="Lee D.-W."/>
        </authorList>
    </citation>
    <scope>NUCLEOTIDE SEQUENCE [LARGE SCALE GENOMIC DNA]</scope>
    <source>
        <strain evidence="2 3">KCCM 41400</strain>
    </source>
</reference>
<dbReference type="Pfam" id="PF05721">
    <property type="entry name" value="PhyH"/>
    <property type="match status" value="1"/>
</dbReference>
<evidence type="ECO:0000313" key="1">
    <source>
        <dbReference type="EMBL" id="MCY9595583.1"/>
    </source>
</evidence>
<protein>
    <submittedName>
        <fullName evidence="2">Phytanoyl-CoA dioxygenase family protein</fullName>
    </submittedName>
</protein>
<dbReference type="EMBL" id="CP026520">
    <property type="protein sequence ID" value="QAV17345.1"/>
    <property type="molecule type" value="Genomic_DNA"/>
</dbReference>
<reference evidence="1 4" key="2">
    <citation type="submission" date="2022-05" db="EMBL/GenBank/DDBJ databases">
        <title>Genome Sequencing of Bee-Associated Microbes.</title>
        <authorList>
            <person name="Dunlap C."/>
        </authorList>
    </citation>
    <scope>NUCLEOTIDE SEQUENCE [LARGE SCALE GENOMIC DNA]</scope>
    <source>
        <strain evidence="1 4">NRRL B-23120</strain>
    </source>
</reference>
<dbReference type="RefSeq" id="WP_084706583.1">
    <property type="nucleotide sequence ID" value="NZ_CP026520.1"/>
</dbReference>
<name>A0A410WSI4_9BACL</name>
<keyword evidence="2" id="KW-0560">Oxidoreductase</keyword>
<accession>A0A410WSI4</accession>